<dbReference type="PANTHER" id="PTHR12905:SF0">
    <property type="entry name" value="CALCINEURIN-LIKE PHOSPHOESTERASE DOMAIN-CONTAINING PROTEIN"/>
    <property type="match status" value="1"/>
</dbReference>
<dbReference type="AlphaFoldDB" id="A0A6A6P9H6"/>
<dbReference type="InterPro" id="IPR051693">
    <property type="entry name" value="UPF0046_metallophosphoest"/>
</dbReference>
<evidence type="ECO:0000259" key="1">
    <source>
        <dbReference type="Pfam" id="PF00149"/>
    </source>
</evidence>
<reference evidence="2" key="1">
    <citation type="journal article" date="2020" name="Stud. Mycol.">
        <title>101 Dothideomycetes genomes: a test case for predicting lifestyles and emergence of pathogens.</title>
        <authorList>
            <person name="Haridas S."/>
            <person name="Albert R."/>
            <person name="Binder M."/>
            <person name="Bloem J."/>
            <person name="Labutti K."/>
            <person name="Salamov A."/>
            <person name="Andreopoulos B."/>
            <person name="Baker S."/>
            <person name="Barry K."/>
            <person name="Bills G."/>
            <person name="Bluhm B."/>
            <person name="Cannon C."/>
            <person name="Castanera R."/>
            <person name="Culley D."/>
            <person name="Daum C."/>
            <person name="Ezra D."/>
            <person name="Gonzalez J."/>
            <person name="Henrissat B."/>
            <person name="Kuo A."/>
            <person name="Liang C."/>
            <person name="Lipzen A."/>
            <person name="Lutzoni F."/>
            <person name="Magnuson J."/>
            <person name="Mondo S."/>
            <person name="Nolan M."/>
            <person name="Ohm R."/>
            <person name="Pangilinan J."/>
            <person name="Park H.-J."/>
            <person name="Ramirez L."/>
            <person name="Alfaro M."/>
            <person name="Sun H."/>
            <person name="Tritt A."/>
            <person name="Yoshinaga Y."/>
            <person name="Zwiers L.-H."/>
            <person name="Turgeon B."/>
            <person name="Goodwin S."/>
            <person name="Spatafora J."/>
            <person name="Crous P."/>
            <person name="Grigoriev I."/>
        </authorList>
    </citation>
    <scope>NUCLEOTIDE SEQUENCE</scope>
    <source>
        <strain evidence="2">ATCC 16933</strain>
    </source>
</reference>
<organism evidence="2 3">
    <name type="scientific">Lineolata rhizophorae</name>
    <dbReference type="NCBI Taxonomy" id="578093"/>
    <lineage>
        <taxon>Eukaryota</taxon>
        <taxon>Fungi</taxon>
        <taxon>Dikarya</taxon>
        <taxon>Ascomycota</taxon>
        <taxon>Pezizomycotina</taxon>
        <taxon>Dothideomycetes</taxon>
        <taxon>Dothideomycetes incertae sedis</taxon>
        <taxon>Lineolatales</taxon>
        <taxon>Lineolataceae</taxon>
        <taxon>Lineolata</taxon>
    </lineage>
</organism>
<accession>A0A6A6P9H6</accession>
<dbReference type="PANTHER" id="PTHR12905">
    <property type="entry name" value="METALLOPHOSPHOESTERASE"/>
    <property type="match status" value="1"/>
</dbReference>
<protein>
    <submittedName>
        <fullName evidence="2">Ser/Thr protein phosphatase family protein</fullName>
    </submittedName>
</protein>
<name>A0A6A6P9H6_9PEZI</name>
<keyword evidence="3" id="KW-1185">Reference proteome</keyword>
<dbReference type="Gene3D" id="3.60.21.10">
    <property type="match status" value="1"/>
</dbReference>
<proteinExistence type="predicted"/>
<dbReference type="EMBL" id="MU001673">
    <property type="protein sequence ID" value="KAF2460452.1"/>
    <property type="molecule type" value="Genomic_DNA"/>
</dbReference>
<dbReference type="Proteomes" id="UP000799766">
    <property type="component" value="Unassembled WGS sequence"/>
</dbReference>
<evidence type="ECO:0000313" key="3">
    <source>
        <dbReference type="Proteomes" id="UP000799766"/>
    </source>
</evidence>
<dbReference type="CDD" id="cd07379">
    <property type="entry name" value="MPP_239FB"/>
    <property type="match status" value="1"/>
</dbReference>
<evidence type="ECO:0000313" key="2">
    <source>
        <dbReference type="EMBL" id="KAF2460452.1"/>
    </source>
</evidence>
<dbReference type="InterPro" id="IPR004843">
    <property type="entry name" value="Calcineurin-like_PHP"/>
</dbReference>
<dbReference type="GO" id="GO:0016787">
    <property type="term" value="F:hydrolase activity"/>
    <property type="evidence" value="ECO:0007669"/>
    <property type="project" value="InterPro"/>
</dbReference>
<sequence>MAATATAAAASPQSIRTRFLIISDTHNATPQSWSDLTCAFRHPLPAADVAIHCGDLTYSGRLEEYAAAIETLASVDAELKLVIAGNHDMSLDAEYYAERGALRHGRRFDPELPSKARDMWLGPEGAARRAGITYLEEGMHRFRLKSGARLNVYASPYQPEFCYWAFPYQRDEDRFNPAPAEPDPSIKNIATNPVPDFPEVDVMMTHGPPLYHLDRTVSLEDVGCAHLLRAAARARPRLHCFGHIHEGWGAERVKWANGTKGLDLVARTDKFQWNQDAVLQNRAAHVNVSSTESLSSLEFGRETLMVNASIMSVRYKPVNAPWLIDLDLPAAGEQKE</sequence>
<dbReference type="OrthoDB" id="630188at2759"/>
<dbReference type="Pfam" id="PF00149">
    <property type="entry name" value="Metallophos"/>
    <property type="match status" value="1"/>
</dbReference>
<gene>
    <name evidence="2" type="ORF">BDY21DRAFT_335483</name>
</gene>
<feature type="domain" description="Calcineurin-like phosphoesterase" evidence="1">
    <location>
        <begin position="18"/>
        <end position="246"/>
    </location>
</feature>
<dbReference type="InterPro" id="IPR029052">
    <property type="entry name" value="Metallo-depent_PP-like"/>
</dbReference>
<dbReference type="SUPFAM" id="SSF56300">
    <property type="entry name" value="Metallo-dependent phosphatases"/>
    <property type="match status" value="1"/>
</dbReference>